<organism evidence="3 4">
    <name type="scientific">Cladophialophora chaetospira</name>
    <dbReference type="NCBI Taxonomy" id="386627"/>
    <lineage>
        <taxon>Eukaryota</taxon>
        <taxon>Fungi</taxon>
        <taxon>Dikarya</taxon>
        <taxon>Ascomycota</taxon>
        <taxon>Pezizomycotina</taxon>
        <taxon>Eurotiomycetes</taxon>
        <taxon>Chaetothyriomycetidae</taxon>
        <taxon>Chaetothyriales</taxon>
        <taxon>Herpotrichiellaceae</taxon>
        <taxon>Cladophialophora</taxon>
    </lineage>
</organism>
<dbReference type="AlphaFoldDB" id="A0AA38X116"/>
<comment type="caution">
    <text evidence="3">The sequence shown here is derived from an EMBL/GenBank/DDBJ whole genome shotgun (WGS) entry which is preliminary data.</text>
</comment>
<evidence type="ECO:0000313" key="4">
    <source>
        <dbReference type="Proteomes" id="UP001172673"/>
    </source>
</evidence>
<feature type="compositionally biased region" description="Acidic residues" evidence="1">
    <location>
        <begin position="587"/>
        <end position="596"/>
    </location>
</feature>
<accession>A0AA38X116</accession>
<feature type="region of interest" description="Disordered" evidence="1">
    <location>
        <begin position="760"/>
        <end position="801"/>
    </location>
</feature>
<name>A0AA38X116_9EURO</name>
<feature type="compositionally biased region" description="Low complexity" evidence="1">
    <location>
        <begin position="634"/>
        <end position="649"/>
    </location>
</feature>
<feature type="transmembrane region" description="Helical" evidence="2">
    <location>
        <begin position="6"/>
        <end position="29"/>
    </location>
</feature>
<evidence type="ECO:0000256" key="2">
    <source>
        <dbReference type="SAM" id="Phobius"/>
    </source>
</evidence>
<feature type="region of interest" description="Disordered" evidence="1">
    <location>
        <begin position="87"/>
        <end position="106"/>
    </location>
</feature>
<keyword evidence="2" id="KW-1133">Transmembrane helix</keyword>
<evidence type="ECO:0000256" key="1">
    <source>
        <dbReference type="SAM" id="MobiDB-lite"/>
    </source>
</evidence>
<reference evidence="3" key="1">
    <citation type="submission" date="2022-10" db="EMBL/GenBank/DDBJ databases">
        <title>Culturing micro-colonial fungi from biological soil crusts in the Mojave desert and describing Neophaeococcomyces mojavensis, and introducing the new genera and species Taxawa tesnikishii.</title>
        <authorList>
            <person name="Kurbessoian T."/>
            <person name="Stajich J.E."/>
        </authorList>
    </citation>
    <scope>NUCLEOTIDE SEQUENCE</scope>
    <source>
        <strain evidence="3">TK_41</strain>
    </source>
</reference>
<keyword evidence="2" id="KW-0812">Transmembrane</keyword>
<keyword evidence="4" id="KW-1185">Reference proteome</keyword>
<feature type="region of interest" description="Disordered" evidence="1">
    <location>
        <begin position="851"/>
        <end position="909"/>
    </location>
</feature>
<feature type="compositionally biased region" description="Basic and acidic residues" evidence="1">
    <location>
        <begin position="686"/>
        <end position="698"/>
    </location>
</feature>
<feature type="region of interest" description="Disordered" evidence="1">
    <location>
        <begin position="251"/>
        <end position="282"/>
    </location>
</feature>
<feature type="compositionally biased region" description="Low complexity" evidence="1">
    <location>
        <begin position="785"/>
        <end position="799"/>
    </location>
</feature>
<sequence length="909" mass="99658">MWPLGGIIAAVAVGFVIITSLGILLALSLERRRHNKILRAHGLTRGLSSYHRPKLSPNEINYAHITAPATQLRRSIQLPYGVISVSHNANRSEDEEKQLQTTNGHPDEYLEVLRPQNSKRMKRSFSGQPLYIPKTRRSSKLKKAVPLERLPKSPLSAITEFSDPPTSAPLDSAGIPTHSTTTLLPEPAVTRPEKYVPAQWPLVIGDSRGSTIMPTEVTEIAARESVLMRRGGGMSHFTPRGRSVSAVSMTSVAPNDPLPPLPTINTPRRARSHDARRSSATSLETVGSSVLGILSSPMDGGIEASRYNALNRRAPTFDLALKREFATPELQAPPAKRTIHGLVTGKSIRSLHPCVDFDDPTLAKEYMNSLKVPAIVIREDSFKTIDASNWALPPLKITKVRGQPTESYRHSMIEPLKLAQFRAVSDPTASPRAEDDVFAIGKALKRPNSVATGNPQHWDYQPNVVTKRHSSSSLDGSRRGHKRQNCMRITNLPIPDLKPGIQRLPELREEHSGAAPEPSVKAFEVKQPRPLFSSRPPTMDYKSSPTPSPFKNAPILTPTPRPARKQYIQPPSRGIARSSGVPRPDSEVFDSTEMDEPMSSPYKTAPRHWPLSPTAHRSMNNTPPSARPSERFESPMLPSPALSSSLLYPRKSLVKGPRSPRNSTQSNSTCNSPLQHKQGHNFRVTKLRESKAQKDNASDKSGMMVGSVNSESPTLDETASSMYSPEISTIPSPPLNKRIMGLRTSNYAPPVSTMASSPTLERHVSRGPSPLAIATTSNTSKLNRADSSTGAKRSSSSAAYLPRSHLSISPSSRVVSMMSTGGSIWEDASVRADSPEPEEEENQDIAPLALRTLGTTDQNQRQAYLSRSSSRLRRESQHFSFPTIIERDFGADHDDVDTENAGTSTWSES</sequence>
<feature type="compositionally biased region" description="Polar residues" evidence="1">
    <location>
        <begin position="615"/>
        <end position="624"/>
    </location>
</feature>
<keyword evidence="2" id="KW-0472">Membrane</keyword>
<gene>
    <name evidence="3" type="ORF">H2200_010945</name>
</gene>
<feature type="compositionally biased region" description="Polar residues" evidence="1">
    <location>
        <begin position="707"/>
        <end position="718"/>
    </location>
</feature>
<feature type="region of interest" description="Disordered" evidence="1">
    <location>
        <begin position="509"/>
        <end position="718"/>
    </location>
</feature>
<dbReference type="EMBL" id="JAPDRK010000018">
    <property type="protein sequence ID" value="KAJ9604830.1"/>
    <property type="molecule type" value="Genomic_DNA"/>
</dbReference>
<evidence type="ECO:0000313" key="3">
    <source>
        <dbReference type="EMBL" id="KAJ9604830.1"/>
    </source>
</evidence>
<proteinExistence type="predicted"/>
<protein>
    <submittedName>
        <fullName evidence="3">Uncharacterized protein</fullName>
    </submittedName>
</protein>
<feature type="compositionally biased region" description="Polar residues" evidence="1">
    <location>
        <begin position="660"/>
        <end position="675"/>
    </location>
</feature>
<feature type="compositionally biased region" description="Polar residues" evidence="1">
    <location>
        <begin position="900"/>
        <end position="909"/>
    </location>
</feature>
<feature type="compositionally biased region" description="Polar residues" evidence="1">
    <location>
        <begin position="853"/>
        <end position="863"/>
    </location>
</feature>
<dbReference type="Proteomes" id="UP001172673">
    <property type="component" value="Unassembled WGS sequence"/>
</dbReference>